<dbReference type="Proteomes" id="UP000030763">
    <property type="component" value="Unassembled WGS sequence"/>
</dbReference>
<dbReference type="OMA" id="LKRRMQC"/>
<evidence type="ECO:0000256" key="1">
    <source>
        <dbReference type="SAM" id="Coils"/>
    </source>
</evidence>
<reference evidence="3" key="1">
    <citation type="submission" date="2013-10" db="EMBL/GenBank/DDBJ databases">
        <title>Genomic analysis of the causative agents of coccidiosis in chickens.</title>
        <authorList>
            <person name="Reid A.J."/>
            <person name="Blake D."/>
            <person name="Billington K."/>
            <person name="Browne H."/>
            <person name="Dunn M."/>
            <person name="Hung S."/>
            <person name="Kawahara F."/>
            <person name="Miranda-Saavedra D."/>
            <person name="Mourier T."/>
            <person name="Nagra H."/>
            <person name="Otto T.D."/>
            <person name="Rawlings N."/>
            <person name="Sanchez A."/>
            <person name="Sanders M."/>
            <person name="Subramaniam C."/>
            <person name="Tay Y."/>
            <person name="Dear P."/>
            <person name="Doerig C."/>
            <person name="Gruber A."/>
            <person name="Parkinson J."/>
            <person name="Shirley M."/>
            <person name="Wan K.L."/>
            <person name="Berriman M."/>
            <person name="Tomley F."/>
            <person name="Pain A."/>
        </authorList>
    </citation>
    <scope>NUCLEOTIDE SEQUENCE [LARGE SCALE GENOMIC DNA]</scope>
    <source>
        <strain evidence="3">Weybridge</strain>
    </source>
</reference>
<evidence type="ECO:0000313" key="3">
    <source>
        <dbReference type="EMBL" id="CDJ60452.1"/>
    </source>
</evidence>
<keyword evidence="4" id="KW-1185">Reference proteome</keyword>
<gene>
    <name evidence="3" type="ORF">EMWEY_00030670</name>
</gene>
<protein>
    <submittedName>
        <fullName evidence="3">Uncharacterized protein</fullName>
    </submittedName>
</protein>
<name>U6M8B6_EIMMA</name>
<evidence type="ECO:0000256" key="2">
    <source>
        <dbReference type="SAM" id="MobiDB-lite"/>
    </source>
</evidence>
<dbReference type="GeneID" id="25337053"/>
<feature type="coiled-coil region" evidence="1">
    <location>
        <begin position="469"/>
        <end position="496"/>
    </location>
</feature>
<dbReference type="AlphaFoldDB" id="U6M8B6"/>
<accession>U6M8B6</accession>
<evidence type="ECO:0000313" key="4">
    <source>
        <dbReference type="Proteomes" id="UP000030763"/>
    </source>
</evidence>
<feature type="compositionally biased region" description="Low complexity" evidence="2">
    <location>
        <begin position="40"/>
        <end position="74"/>
    </location>
</feature>
<reference evidence="3" key="2">
    <citation type="submission" date="2013-10" db="EMBL/GenBank/DDBJ databases">
        <authorList>
            <person name="Aslett M."/>
        </authorList>
    </citation>
    <scope>NUCLEOTIDE SEQUENCE [LARGE SCALE GENOMIC DNA]</scope>
    <source>
        <strain evidence="3">Weybridge</strain>
    </source>
</reference>
<organism evidence="3 4">
    <name type="scientific">Eimeria maxima</name>
    <name type="common">Coccidian parasite</name>
    <dbReference type="NCBI Taxonomy" id="5804"/>
    <lineage>
        <taxon>Eukaryota</taxon>
        <taxon>Sar</taxon>
        <taxon>Alveolata</taxon>
        <taxon>Apicomplexa</taxon>
        <taxon>Conoidasida</taxon>
        <taxon>Coccidia</taxon>
        <taxon>Eucoccidiorida</taxon>
        <taxon>Eimeriorina</taxon>
        <taxon>Eimeriidae</taxon>
        <taxon>Eimeria</taxon>
    </lineage>
</organism>
<dbReference type="VEuPathDB" id="ToxoDB:EMWEY_00030670"/>
<proteinExistence type="predicted"/>
<feature type="coiled-coil region" evidence="1">
    <location>
        <begin position="180"/>
        <end position="354"/>
    </location>
</feature>
<feature type="coiled-coil region" evidence="1">
    <location>
        <begin position="88"/>
        <end position="115"/>
    </location>
</feature>
<sequence length="569" mass="64209">MEGIEAEAALELHTVEASAGSPWDVDSLLGLKRVGLSETPSGSSASQAAAVAVGPSSSAGAPSVPSGAPEGPSGTSKETHTSADATSLAEANLRNAQLEAEAQQLRHELLLLKRRMQCEAAAQQAQHEADSAAARAAWESEKQKLLIKNRTLQTTVDQTLARYEEDVRLLGQARGCVLQQQQLEQQQQHEQQQLQLQQALQAERDHWSARLQAANDEWRRRLQDEQRQAEAKLQQQQREPFSLLQEIPAWHELHSLAQESRRHSEEFKRLLQSLQKQQQQQLQQQQLQLQQLHQQLHQQQRAEVAGTEKKCESCGRQAEMEGAVAALQQQQQTLQQQQQALALLAQETAKLRDETEQRTRVASAKLAAESLQLQSLHRSLLESRQQQQMLQQQQQQQLQQQQQFIEQQQHAFAQRQLQAEILCLTISTSMKAQEALKLRSDAEEHEKWLALDQLLRVMFVICGFCCGCRQELTETALALEEKRRELRRCFEDMEVQRLAFESRAAAAAAQAEAAAAEARDAKILQQESLQAKEAVHKLHLQAKDVRMICTRRLTFNPTCRAIGRPHCIK</sequence>
<dbReference type="OrthoDB" id="348926at2759"/>
<dbReference type="RefSeq" id="XP_013337102.1">
    <property type="nucleotide sequence ID" value="XM_013481648.1"/>
</dbReference>
<dbReference type="EMBL" id="HG721853">
    <property type="protein sequence ID" value="CDJ60452.1"/>
    <property type="molecule type" value="Genomic_DNA"/>
</dbReference>
<feature type="region of interest" description="Disordered" evidence="2">
    <location>
        <begin position="35"/>
        <end position="84"/>
    </location>
</feature>
<keyword evidence="1" id="KW-0175">Coiled coil</keyword>